<dbReference type="InterPro" id="IPR035587">
    <property type="entry name" value="DUS-like_FMN-bd"/>
</dbReference>
<protein>
    <submittedName>
        <fullName evidence="2">Methanogenesis marker 9 domain-containing protein</fullName>
    </submittedName>
</protein>
<evidence type="ECO:0000259" key="1">
    <source>
        <dbReference type="Pfam" id="PF01207"/>
    </source>
</evidence>
<name>A0A3R7XG42_9EURY</name>
<reference evidence="2 3" key="1">
    <citation type="submission" date="2018-08" db="EMBL/GenBank/DDBJ databases">
        <title>The metabolism and importance of syntrophic acetate oxidation coupled to methane or sulfide production in haloalkaline environments.</title>
        <authorList>
            <person name="Timmers P.H.A."/>
            <person name="Vavourakis C.D."/>
            <person name="Sorokin D.Y."/>
            <person name="Sinninghe Damste J.S."/>
            <person name="Muyzer G."/>
            <person name="Stams A.J.M."/>
            <person name="Plugge C.M."/>
        </authorList>
    </citation>
    <scope>NUCLEOTIDE SEQUENCE [LARGE SCALE GENOMIC DNA]</scope>
    <source>
        <strain evidence="2">MSAO_Arc3</strain>
    </source>
</reference>
<feature type="domain" description="DUS-like FMN-binding" evidence="1">
    <location>
        <begin position="122"/>
        <end position="252"/>
    </location>
</feature>
<dbReference type="NCBIfam" id="TIGR03277">
    <property type="entry name" value="methan_mark_9"/>
    <property type="match status" value="1"/>
</dbReference>
<dbReference type="SUPFAM" id="SSF51395">
    <property type="entry name" value="FMN-linked oxidoreductases"/>
    <property type="match status" value="1"/>
</dbReference>
<organism evidence="2 3">
    <name type="scientific">Methanosalsum natronophilum</name>
    <dbReference type="NCBI Taxonomy" id="768733"/>
    <lineage>
        <taxon>Archaea</taxon>
        <taxon>Methanobacteriati</taxon>
        <taxon>Methanobacteriota</taxon>
        <taxon>Stenosarchaea group</taxon>
        <taxon>Methanomicrobia</taxon>
        <taxon>Methanosarcinales</taxon>
        <taxon>Methanosarcinaceae</taxon>
        <taxon>Methanosalsum</taxon>
    </lineage>
</organism>
<evidence type="ECO:0000313" key="3">
    <source>
        <dbReference type="Proteomes" id="UP000284763"/>
    </source>
</evidence>
<comment type="caution">
    <text evidence="2">The sequence shown here is derived from an EMBL/GenBank/DDBJ whole genome shotgun (WGS) entry which is preliminary data.</text>
</comment>
<dbReference type="EMBL" id="QZAB01000468">
    <property type="protein sequence ID" value="RQD82199.1"/>
    <property type="molecule type" value="Genomic_DNA"/>
</dbReference>
<dbReference type="Pfam" id="PF01207">
    <property type="entry name" value="Dus"/>
    <property type="match status" value="1"/>
</dbReference>
<dbReference type="PANTHER" id="PTHR11082:SF36">
    <property type="entry name" value="DUS-LIKE FMN-BINDING DOMAIN-CONTAINING PROTEIN"/>
    <property type="match status" value="1"/>
</dbReference>
<evidence type="ECO:0000313" key="2">
    <source>
        <dbReference type="EMBL" id="RQD82199.1"/>
    </source>
</evidence>
<dbReference type="AlphaFoldDB" id="A0A3R7XG42"/>
<accession>A0A3R7XG42</accession>
<dbReference type="InterPro" id="IPR013785">
    <property type="entry name" value="Aldolase_TIM"/>
</dbReference>
<proteinExistence type="predicted"/>
<dbReference type="Gene3D" id="3.20.20.70">
    <property type="entry name" value="Aldolase class I"/>
    <property type="match status" value="1"/>
</dbReference>
<sequence length="333" mass="36674">MGNQSFDLEIGDIKFKNPVVLSAMGGINDSNFINQHANKAGLAFLGGYSIDQKTKDASKKIINRGREEFILDSPLDEILSEISNIKTGNAIGVNLRSTTLDPILDIASVFYSKKIVLELDAHCRQKEIVDVGAGEALLSDIKKLTYWIKKIKETGVVLSIKFRVNIIDDINFVKAVENAGVDIIHVDAMLPDEGSDLDALKKIRDITDLTIIGNNSITDFNTAKEMLSRGCDFISVARGVAENPSLISELVDDITQFQEELGWYNSPKHLCSGKGDLRSLTFCCVPVKPCALLYKLKKLGLAPQDFVEIKKEFGKGTMLEYGDSTCFGSLLWC</sequence>
<dbReference type="PANTHER" id="PTHR11082">
    <property type="entry name" value="TRNA-DIHYDROURIDINE SYNTHASE"/>
    <property type="match status" value="1"/>
</dbReference>
<dbReference type="Proteomes" id="UP000284763">
    <property type="component" value="Unassembled WGS sequence"/>
</dbReference>
<gene>
    <name evidence="2" type="ORF">D5R95_07475</name>
</gene>
<dbReference type="InterPro" id="IPR017671">
    <property type="entry name" value="Methan_mark_9"/>
</dbReference>
<feature type="non-terminal residue" evidence="2">
    <location>
        <position position="333"/>
    </location>
</feature>